<feature type="coiled-coil region" evidence="4">
    <location>
        <begin position="374"/>
        <end position="444"/>
    </location>
</feature>
<keyword evidence="5" id="KW-0812">Transmembrane</keyword>
<name>A0A6L3ZK05_9FLAO</name>
<dbReference type="PANTHER" id="PTHR43065:SF50">
    <property type="entry name" value="HISTIDINE KINASE"/>
    <property type="match status" value="1"/>
</dbReference>
<proteinExistence type="predicted"/>
<evidence type="ECO:0000256" key="4">
    <source>
        <dbReference type="SAM" id="Coils"/>
    </source>
</evidence>
<dbReference type="SUPFAM" id="SSF55874">
    <property type="entry name" value="ATPase domain of HSP90 chaperone/DNA topoisomerase II/histidine kinase"/>
    <property type="match status" value="1"/>
</dbReference>
<feature type="transmembrane region" description="Helical" evidence="5">
    <location>
        <begin position="329"/>
        <end position="350"/>
    </location>
</feature>
<feature type="transmembrane region" description="Helical" evidence="5">
    <location>
        <begin position="178"/>
        <end position="199"/>
    </location>
</feature>
<dbReference type="InterPro" id="IPR003594">
    <property type="entry name" value="HATPase_dom"/>
</dbReference>
<comment type="catalytic activity">
    <reaction evidence="1">
        <text>ATP + protein L-histidine = ADP + protein N-phospho-L-histidine.</text>
        <dbReference type="EC" id="2.7.13.3"/>
    </reaction>
</comment>
<dbReference type="GO" id="GO:0000155">
    <property type="term" value="F:phosphorelay sensor kinase activity"/>
    <property type="evidence" value="ECO:0007669"/>
    <property type="project" value="InterPro"/>
</dbReference>
<dbReference type="InterPro" id="IPR004358">
    <property type="entry name" value="Sig_transdc_His_kin-like_C"/>
</dbReference>
<comment type="caution">
    <text evidence="7">The sequence shown here is derived from an EMBL/GenBank/DDBJ whole genome shotgun (WGS) entry which is preliminary data.</text>
</comment>
<evidence type="ECO:0000313" key="8">
    <source>
        <dbReference type="Proteomes" id="UP000484164"/>
    </source>
</evidence>
<evidence type="ECO:0000313" key="7">
    <source>
        <dbReference type="EMBL" id="KAB2817888.1"/>
    </source>
</evidence>
<protein>
    <recommendedName>
        <fullName evidence="2">histidine kinase</fullName>
        <ecNumber evidence="2">2.7.13.3</ecNumber>
    </recommendedName>
</protein>
<dbReference type="InterPro" id="IPR011622">
    <property type="entry name" value="7TMR_DISM_rcpt_extracell_dom2"/>
</dbReference>
<dbReference type="CDD" id="cd00082">
    <property type="entry name" value="HisKA"/>
    <property type="match status" value="1"/>
</dbReference>
<keyword evidence="8" id="KW-1185">Reference proteome</keyword>
<dbReference type="AlphaFoldDB" id="A0A6L3ZK05"/>
<evidence type="ECO:0000256" key="2">
    <source>
        <dbReference type="ARBA" id="ARBA00012438"/>
    </source>
</evidence>
<feature type="domain" description="Histidine kinase" evidence="6">
    <location>
        <begin position="453"/>
        <end position="703"/>
    </location>
</feature>
<dbReference type="PROSITE" id="PS50109">
    <property type="entry name" value="HIS_KIN"/>
    <property type="match status" value="1"/>
</dbReference>
<dbReference type="Pfam" id="PF07695">
    <property type="entry name" value="7TMR-DISM_7TM"/>
    <property type="match status" value="1"/>
</dbReference>
<dbReference type="Gene3D" id="3.30.565.10">
    <property type="entry name" value="Histidine kinase-like ATPase, C-terminal domain"/>
    <property type="match status" value="1"/>
</dbReference>
<evidence type="ECO:0000256" key="5">
    <source>
        <dbReference type="SAM" id="Phobius"/>
    </source>
</evidence>
<feature type="transmembrane region" description="Helical" evidence="5">
    <location>
        <begin position="243"/>
        <end position="262"/>
    </location>
</feature>
<dbReference type="PRINTS" id="PR00344">
    <property type="entry name" value="BCTRLSENSOR"/>
</dbReference>
<evidence type="ECO:0000256" key="1">
    <source>
        <dbReference type="ARBA" id="ARBA00000085"/>
    </source>
</evidence>
<evidence type="ECO:0000256" key="3">
    <source>
        <dbReference type="ARBA" id="ARBA00022553"/>
    </source>
</evidence>
<sequence length="706" mass="80521">MRTLVLLFLSLCSVLGISQSTESQWIIQSGDLAYLGESAGVWRDSTSKAGFKEALNAPYELGNEKVLNFNRDEAAYWIRIPLKNESYHDHFYLQLEFPMIDSIEVYMDSTGLPTYVAGDRYKYSERPVDHPTFLFPITLEKGESKVIYMRVRSKDQLFLPLRIGDIQSVSLDNGNKQVFLGLYFGVIFVMFFYNLFIYITTKDKSYLWYILYILSIGLTQGSLEGWTFHYMFPNSPAWYNGSVVFFSAFTGFTAIEFAKIFVQPKRFTPKLYKGLVFFQLLYALAMVTYVFDFVALSYTLVDTGALTVSLYALVFISIIAKKGYRPAKFFLIAWTVFLAGIFVFALRNFGVIEYTFLTKSIIEIGSGLEAILLSIALADRINTLKKEKEASQEEALRVSKENEKIVREQNEMLESMVKERTKELERTLSNLKEAQSQLVDAEKMASLGQLTAGIAHEINNPVNFISANIGPLRRDMDDLRELLEWLENKIVESKNLATIEELEKFKKEIEFEYIIEEIDDLLQGMQDGTDRTVEIIKGLKVFSRVDEQDIKFVNLHEGLDSTLILLNNSIKDIIELKKDYGELPKIECYAGKLNQVFMNILTNAAQAIKSNPDQKEKGEILISTRPLPNDRVEVRFKDNGPGMPEDIRKKIFEPFFTTKPVGEGTGLGLSIVYNIIKNHQGTIDVESVANEGTTFIITLPVQHIQE</sequence>
<keyword evidence="5" id="KW-0472">Membrane</keyword>
<feature type="transmembrane region" description="Helical" evidence="5">
    <location>
        <begin position="297"/>
        <end position="320"/>
    </location>
</feature>
<dbReference type="Gene3D" id="2.60.40.2380">
    <property type="match status" value="1"/>
</dbReference>
<dbReference type="Proteomes" id="UP000484164">
    <property type="component" value="Unassembled WGS sequence"/>
</dbReference>
<dbReference type="EC" id="2.7.13.3" evidence="2"/>
<dbReference type="InterPro" id="IPR011623">
    <property type="entry name" value="7TMR_DISM_rcpt_extracell_dom1"/>
</dbReference>
<feature type="transmembrane region" description="Helical" evidence="5">
    <location>
        <begin position="274"/>
        <end position="291"/>
    </location>
</feature>
<dbReference type="SUPFAM" id="SSF47384">
    <property type="entry name" value="Homodimeric domain of signal transducing histidine kinase"/>
    <property type="match status" value="1"/>
</dbReference>
<dbReference type="SMART" id="SM00388">
    <property type="entry name" value="HisKA"/>
    <property type="match status" value="1"/>
</dbReference>
<keyword evidence="5" id="KW-1133">Transmembrane helix</keyword>
<dbReference type="InterPro" id="IPR036890">
    <property type="entry name" value="HATPase_C_sf"/>
</dbReference>
<dbReference type="RefSeq" id="WP_151692576.1">
    <property type="nucleotide sequence ID" value="NZ_BMGX01000002.1"/>
</dbReference>
<dbReference type="EMBL" id="WBVQ01000001">
    <property type="protein sequence ID" value="KAB2817888.1"/>
    <property type="molecule type" value="Genomic_DNA"/>
</dbReference>
<feature type="transmembrane region" description="Helical" evidence="5">
    <location>
        <begin position="206"/>
        <end position="223"/>
    </location>
</feature>
<evidence type="ECO:0000259" key="6">
    <source>
        <dbReference type="PROSITE" id="PS50109"/>
    </source>
</evidence>
<dbReference type="InterPro" id="IPR036097">
    <property type="entry name" value="HisK_dim/P_sf"/>
</dbReference>
<dbReference type="Pfam" id="PF07696">
    <property type="entry name" value="7TMR-DISMED2"/>
    <property type="match status" value="1"/>
</dbReference>
<gene>
    <name evidence="7" type="ORF">F8C82_05650</name>
</gene>
<organism evidence="7 8">
    <name type="scientific">Phaeocystidibacter marisrubri</name>
    <dbReference type="NCBI Taxonomy" id="1577780"/>
    <lineage>
        <taxon>Bacteria</taxon>
        <taxon>Pseudomonadati</taxon>
        <taxon>Bacteroidota</taxon>
        <taxon>Flavobacteriia</taxon>
        <taxon>Flavobacteriales</taxon>
        <taxon>Phaeocystidibacteraceae</taxon>
        <taxon>Phaeocystidibacter</taxon>
    </lineage>
</organism>
<dbReference type="PANTHER" id="PTHR43065">
    <property type="entry name" value="SENSOR HISTIDINE KINASE"/>
    <property type="match status" value="1"/>
</dbReference>
<dbReference type="Pfam" id="PF02518">
    <property type="entry name" value="HATPase_c"/>
    <property type="match status" value="1"/>
</dbReference>
<keyword evidence="3" id="KW-0597">Phosphoprotein</keyword>
<dbReference type="OrthoDB" id="9806995at2"/>
<dbReference type="InterPro" id="IPR005467">
    <property type="entry name" value="His_kinase_dom"/>
</dbReference>
<keyword evidence="4" id="KW-0175">Coiled coil</keyword>
<dbReference type="InterPro" id="IPR003661">
    <property type="entry name" value="HisK_dim/P_dom"/>
</dbReference>
<accession>A0A6L3ZK05</accession>
<dbReference type="SMART" id="SM00387">
    <property type="entry name" value="HATPase_c"/>
    <property type="match status" value="1"/>
</dbReference>
<dbReference type="Gene3D" id="1.10.287.130">
    <property type="match status" value="1"/>
</dbReference>
<reference evidence="7 8" key="1">
    <citation type="submission" date="2019-10" db="EMBL/GenBank/DDBJ databases">
        <title>Genome sequence of Phaeocystidibacter marisrubri JCM30614 (type strain).</title>
        <authorList>
            <person name="Bowman J.P."/>
        </authorList>
    </citation>
    <scope>NUCLEOTIDE SEQUENCE [LARGE SCALE GENOMIC DNA]</scope>
    <source>
        <strain evidence="7 8">JCM 30614</strain>
    </source>
</reference>